<gene>
    <name evidence="2" type="ORF">Bccel_5089</name>
</gene>
<dbReference type="RefSeq" id="WP_036943409.1">
    <property type="nucleotide sequence ID" value="NZ_JQKC01000021.1"/>
</dbReference>
<evidence type="ECO:0000313" key="3">
    <source>
        <dbReference type="Proteomes" id="UP000036923"/>
    </source>
</evidence>
<dbReference type="GO" id="GO:0035438">
    <property type="term" value="F:cyclic-di-GMP binding"/>
    <property type="evidence" value="ECO:0007669"/>
    <property type="project" value="InterPro"/>
</dbReference>
<dbReference type="Proteomes" id="UP000036923">
    <property type="component" value="Unassembled WGS sequence"/>
</dbReference>
<dbReference type="OrthoDB" id="2081956at2"/>
<dbReference type="InterPro" id="IPR009875">
    <property type="entry name" value="PilZ_domain"/>
</dbReference>
<accession>A0A0L6JWK6</accession>
<proteinExistence type="predicted"/>
<dbReference type="eggNOG" id="ENOG5033KHY">
    <property type="taxonomic scope" value="Bacteria"/>
</dbReference>
<evidence type="ECO:0000259" key="1">
    <source>
        <dbReference type="Pfam" id="PF07238"/>
    </source>
</evidence>
<reference evidence="3" key="1">
    <citation type="submission" date="2015-07" db="EMBL/GenBank/DDBJ databases">
        <title>Near-Complete Genome Sequence of the Cellulolytic Bacterium Bacteroides (Pseudobacteroides) cellulosolvens ATCC 35603.</title>
        <authorList>
            <person name="Dassa B."/>
            <person name="Utturkar S.M."/>
            <person name="Klingeman D.M."/>
            <person name="Hurt R.A."/>
            <person name="Keller M."/>
            <person name="Xu J."/>
            <person name="Reddy Y.H.K."/>
            <person name="Borovok I."/>
            <person name="Grinberg I.R."/>
            <person name="Lamed R."/>
            <person name="Zhivin O."/>
            <person name="Bayer E.A."/>
            <person name="Brown S.D."/>
        </authorList>
    </citation>
    <scope>NUCLEOTIDE SEQUENCE [LARGE SCALE GENOMIC DNA]</scope>
    <source>
        <strain evidence="3">DSM 2933</strain>
    </source>
</reference>
<sequence length="196" mass="22840">MELKTDKIVLVSHYSAVKPFRCDIIDASDSSITLRLTKQFSILNFLEGDPAVIMIKEQNNIINIGCNVTSIEPKANVIKLRIDTIEPGSELRLHERKPVSLYADVRKKGKDKKYIAIIKDISAFGLKIYSKETFYLNDVLQFDLYMQHKIIFLKAVILRKIPHKDFFEYGMRIEYESYETLNFIQTYIKNLSEDYS</sequence>
<protein>
    <submittedName>
        <fullName evidence="2">Type IV pilus assembly PilZ</fullName>
    </submittedName>
</protein>
<dbReference type="Pfam" id="PF07238">
    <property type="entry name" value="PilZ"/>
    <property type="match status" value="1"/>
</dbReference>
<dbReference type="STRING" id="398512.Bccel_5089"/>
<comment type="caution">
    <text evidence="2">The sequence shown here is derived from an EMBL/GenBank/DDBJ whole genome shotgun (WGS) entry which is preliminary data.</text>
</comment>
<evidence type="ECO:0000313" key="2">
    <source>
        <dbReference type="EMBL" id="KNY29812.1"/>
    </source>
</evidence>
<keyword evidence="3" id="KW-1185">Reference proteome</keyword>
<dbReference type="AlphaFoldDB" id="A0A0L6JWK6"/>
<name>A0A0L6JWK6_9FIRM</name>
<feature type="domain" description="PilZ" evidence="1">
    <location>
        <begin position="91"/>
        <end position="188"/>
    </location>
</feature>
<dbReference type="EMBL" id="LGTC01000001">
    <property type="protein sequence ID" value="KNY29812.1"/>
    <property type="molecule type" value="Genomic_DNA"/>
</dbReference>
<organism evidence="2 3">
    <name type="scientific">Pseudobacteroides cellulosolvens ATCC 35603 = DSM 2933</name>
    <dbReference type="NCBI Taxonomy" id="398512"/>
    <lineage>
        <taxon>Bacteria</taxon>
        <taxon>Bacillati</taxon>
        <taxon>Bacillota</taxon>
        <taxon>Clostridia</taxon>
        <taxon>Eubacteriales</taxon>
        <taxon>Oscillospiraceae</taxon>
        <taxon>Pseudobacteroides</taxon>
    </lineage>
</organism>